<dbReference type="EMBL" id="DPBP01000037">
    <property type="protein sequence ID" value="HCE18062.1"/>
    <property type="molecule type" value="Genomic_DNA"/>
</dbReference>
<dbReference type="STRING" id="229919.GCA_001050195_01929"/>
<dbReference type="OrthoDB" id="164947at2"/>
<keyword evidence="1" id="KW-0175">Coiled coil</keyword>
<proteinExistence type="predicted"/>
<keyword evidence="2" id="KW-0472">Membrane</keyword>
<reference evidence="3 4" key="1">
    <citation type="journal article" date="2018" name="Nat. Biotechnol.">
        <title>A standardized bacterial taxonomy based on genome phylogeny substantially revises the tree of life.</title>
        <authorList>
            <person name="Parks D.H."/>
            <person name="Chuvochina M."/>
            <person name="Waite D.W."/>
            <person name="Rinke C."/>
            <person name="Skarshewski A."/>
            <person name="Chaumeil P.A."/>
            <person name="Hugenholtz P."/>
        </authorList>
    </citation>
    <scope>NUCLEOTIDE SEQUENCE [LARGE SCALE GENOMIC DNA]</scope>
    <source>
        <strain evidence="3">UBA8781</strain>
    </source>
</reference>
<feature type="coiled-coil region" evidence="1">
    <location>
        <begin position="47"/>
        <end position="74"/>
    </location>
</feature>
<evidence type="ECO:0008006" key="5">
    <source>
        <dbReference type="Google" id="ProtNLM"/>
    </source>
</evidence>
<sequence length="158" mass="17643">MTIRNPIHQAYRQAPWRRATQVGVLFLILALLTASILWVMLTVTVQAASAGLEIQSLENEKEKLVREIASLRTNIAIQTSAEAMLERARNLGFRQANPDEITYVVIPGYTGKQPQIIAPPPSPPSQRVLIKPSYTQSLSEWLFQGIIRMSEQTGGFTQ</sequence>
<accession>A0A3D1JHS7</accession>
<gene>
    <name evidence="3" type="ORF">DEQ80_09400</name>
</gene>
<keyword evidence="2" id="KW-0812">Transmembrane</keyword>
<name>A0A3D1JHS7_9CHLR</name>
<dbReference type="Proteomes" id="UP000264141">
    <property type="component" value="Unassembled WGS sequence"/>
</dbReference>
<protein>
    <recommendedName>
        <fullName evidence="5">Cell division protein FtsL</fullName>
    </recommendedName>
</protein>
<comment type="caution">
    <text evidence="3">The sequence shown here is derived from an EMBL/GenBank/DDBJ whole genome shotgun (WGS) entry which is preliminary data.</text>
</comment>
<evidence type="ECO:0000313" key="4">
    <source>
        <dbReference type="Proteomes" id="UP000264141"/>
    </source>
</evidence>
<feature type="transmembrane region" description="Helical" evidence="2">
    <location>
        <begin position="21"/>
        <end position="41"/>
    </location>
</feature>
<dbReference type="AlphaFoldDB" id="A0A3D1JHS7"/>
<evidence type="ECO:0000256" key="1">
    <source>
        <dbReference type="SAM" id="Coils"/>
    </source>
</evidence>
<dbReference type="RefSeq" id="WP_062192787.1">
    <property type="nucleotide sequence ID" value="NZ_DF967965.1"/>
</dbReference>
<organism evidence="3 4">
    <name type="scientific">Anaerolinea thermolimosa</name>
    <dbReference type="NCBI Taxonomy" id="229919"/>
    <lineage>
        <taxon>Bacteria</taxon>
        <taxon>Bacillati</taxon>
        <taxon>Chloroflexota</taxon>
        <taxon>Anaerolineae</taxon>
        <taxon>Anaerolineales</taxon>
        <taxon>Anaerolineaceae</taxon>
        <taxon>Anaerolinea</taxon>
    </lineage>
</organism>
<keyword evidence="2" id="KW-1133">Transmembrane helix</keyword>
<evidence type="ECO:0000313" key="3">
    <source>
        <dbReference type="EMBL" id="HCE18062.1"/>
    </source>
</evidence>
<evidence type="ECO:0000256" key="2">
    <source>
        <dbReference type="SAM" id="Phobius"/>
    </source>
</evidence>